<reference evidence="2" key="1">
    <citation type="journal article" date="2014" name="Front. Microbiol.">
        <title>High frequency of phylogenetically diverse reductive dehalogenase-homologous genes in deep subseafloor sedimentary metagenomes.</title>
        <authorList>
            <person name="Kawai M."/>
            <person name="Futagami T."/>
            <person name="Toyoda A."/>
            <person name="Takaki Y."/>
            <person name="Nishi S."/>
            <person name="Hori S."/>
            <person name="Arai W."/>
            <person name="Tsubouchi T."/>
            <person name="Morono Y."/>
            <person name="Uchiyama I."/>
            <person name="Ito T."/>
            <person name="Fujiyama A."/>
            <person name="Inagaki F."/>
            <person name="Takami H."/>
        </authorList>
    </citation>
    <scope>NUCLEOTIDE SEQUENCE</scope>
    <source>
        <strain evidence="2">Expedition CK06-06</strain>
    </source>
</reference>
<organism evidence="2">
    <name type="scientific">marine sediment metagenome</name>
    <dbReference type="NCBI Taxonomy" id="412755"/>
    <lineage>
        <taxon>unclassified sequences</taxon>
        <taxon>metagenomes</taxon>
        <taxon>ecological metagenomes</taxon>
    </lineage>
</organism>
<proteinExistence type="predicted"/>
<dbReference type="InterPro" id="IPR050177">
    <property type="entry name" value="Lipid_A_modif_metabolic_enz"/>
</dbReference>
<evidence type="ECO:0000313" key="2">
    <source>
        <dbReference type="EMBL" id="GAF87490.1"/>
    </source>
</evidence>
<dbReference type="InterPro" id="IPR036291">
    <property type="entry name" value="NAD(P)-bd_dom_sf"/>
</dbReference>
<dbReference type="InterPro" id="IPR001509">
    <property type="entry name" value="Epimerase_deHydtase"/>
</dbReference>
<dbReference type="AlphaFoldDB" id="X0UG76"/>
<dbReference type="PANTHER" id="PTHR43245">
    <property type="entry name" value="BIFUNCTIONAL POLYMYXIN RESISTANCE PROTEIN ARNA"/>
    <property type="match status" value="1"/>
</dbReference>
<dbReference type="SUPFAM" id="SSF51735">
    <property type="entry name" value="NAD(P)-binding Rossmann-fold domains"/>
    <property type="match status" value="1"/>
</dbReference>
<feature type="domain" description="NAD-dependent epimerase/dehydratase" evidence="1">
    <location>
        <begin position="1"/>
        <end position="136"/>
    </location>
</feature>
<dbReference type="Gene3D" id="3.40.50.720">
    <property type="entry name" value="NAD(P)-binding Rossmann-like Domain"/>
    <property type="match status" value="1"/>
</dbReference>
<accession>X0UG76</accession>
<feature type="non-terminal residue" evidence="2">
    <location>
        <position position="1"/>
    </location>
</feature>
<gene>
    <name evidence="2" type="ORF">S01H1_29050</name>
</gene>
<dbReference type="EMBL" id="BARS01017791">
    <property type="protein sequence ID" value="GAF87490.1"/>
    <property type="molecule type" value="Genomic_DNA"/>
</dbReference>
<evidence type="ECO:0000259" key="1">
    <source>
        <dbReference type="Pfam" id="PF01370"/>
    </source>
</evidence>
<dbReference type="Pfam" id="PF01370">
    <property type="entry name" value="Epimerase"/>
    <property type="match status" value="1"/>
</dbReference>
<name>X0UG76_9ZZZZ</name>
<comment type="caution">
    <text evidence="2">The sequence shown here is derived from an EMBL/GenBank/DDBJ whole genome shotgun (WGS) entry which is preliminary data.</text>
</comment>
<protein>
    <recommendedName>
        <fullName evidence="1">NAD-dependent epimerase/dehydratase domain-containing protein</fullName>
    </recommendedName>
</protein>
<sequence>GTLAVLRACVSAEGPRKFVLVSSQAAAGPSPSAEPINEDAAPRPVSAYGRSKLLAEKIAAKFGQRFSDRLAVTVVRPTAVYGPRDTDMFATFKAAAAHIAAVVGLGRSKISITHVADIARGIALAAQSEAANGRTYFLASERAYSCDEIAEAAARAVGARTVKLRLSGEAVRAAARAITGLARVGRTLGLCRRPPLMTVERGIELSQPFWVCDSGRAARELGFRPQYDIETGFRETVKWYRENGWL</sequence>